<keyword evidence="6 15" id="KW-0552">Olfaction</keyword>
<evidence type="ECO:0000313" key="18">
    <source>
        <dbReference type="Proteomes" id="UP000694892"/>
    </source>
</evidence>
<reference evidence="18" key="1">
    <citation type="journal article" date="2016" name="Nature">
        <title>Genome evolution in the allotetraploid frog Xenopus laevis.</title>
        <authorList>
            <person name="Session A.M."/>
            <person name="Uno Y."/>
            <person name="Kwon T."/>
            <person name="Chapman J.A."/>
            <person name="Toyoda A."/>
            <person name="Takahashi S."/>
            <person name="Fukui A."/>
            <person name="Hikosaka A."/>
            <person name="Suzuki A."/>
            <person name="Kondo M."/>
            <person name="van Heeringen S.J."/>
            <person name="Quigley I."/>
            <person name="Heinz S."/>
            <person name="Ogino H."/>
            <person name="Ochi H."/>
            <person name="Hellsten U."/>
            <person name="Lyons J.B."/>
            <person name="Simakov O."/>
            <person name="Putnam N."/>
            <person name="Stites J."/>
            <person name="Kuroki Y."/>
            <person name="Tanaka T."/>
            <person name="Michiue T."/>
            <person name="Watanabe M."/>
            <person name="Bogdanovic O."/>
            <person name="Lister R."/>
            <person name="Georgiou G."/>
            <person name="Paranjpe S.S."/>
            <person name="van Kruijsbergen I."/>
            <person name="Shu S."/>
            <person name="Carlson J."/>
            <person name="Kinoshita T."/>
            <person name="Ohta Y."/>
            <person name="Mawaribuchi S."/>
            <person name="Jenkins J."/>
            <person name="Grimwood J."/>
            <person name="Schmutz J."/>
            <person name="Mitros T."/>
            <person name="Mozaffari S.V."/>
            <person name="Suzuki Y."/>
            <person name="Haramoto Y."/>
            <person name="Yamamoto T.S."/>
            <person name="Takagi C."/>
            <person name="Heald R."/>
            <person name="Miller K."/>
            <person name="Haudenschild C."/>
            <person name="Kitzman J."/>
            <person name="Nakayama T."/>
            <person name="Izutsu Y."/>
            <person name="Robert J."/>
            <person name="Fortriede J."/>
            <person name="Burns K."/>
            <person name="Lotay V."/>
            <person name="Karimi K."/>
            <person name="Yasuoka Y."/>
            <person name="Dichmann D.S."/>
            <person name="Flajnik M.F."/>
            <person name="Houston D.W."/>
            <person name="Shendure J."/>
            <person name="DuPasquier L."/>
            <person name="Vize P.D."/>
            <person name="Zorn A.M."/>
            <person name="Ito M."/>
            <person name="Marcotte E.M."/>
            <person name="Wallingford J.B."/>
            <person name="Ito Y."/>
            <person name="Asashima M."/>
            <person name="Ueno N."/>
            <person name="Matsuda Y."/>
            <person name="Veenstra G.J."/>
            <person name="Fujiyama A."/>
            <person name="Harland R.M."/>
            <person name="Taira M."/>
            <person name="Rokhsar D.S."/>
        </authorList>
    </citation>
    <scope>NUCLEOTIDE SEQUENCE [LARGE SCALE GENOMIC DNA]</scope>
    <source>
        <strain evidence="18">J</strain>
    </source>
</reference>
<dbReference type="EMBL" id="CM004481">
    <property type="protein sequence ID" value="OCT66431.1"/>
    <property type="molecule type" value="Genomic_DNA"/>
</dbReference>
<dbReference type="Pfam" id="PF13853">
    <property type="entry name" value="7tm_4"/>
    <property type="match status" value="1"/>
</dbReference>
<dbReference type="PANTHER" id="PTHR24242:SF390">
    <property type="entry name" value="OLFACTORY RECEPTOR"/>
    <property type="match status" value="1"/>
</dbReference>
<evidence type="ECO:0000256" key="6">
    <source>
        <dbReference type="ARBA" id="ARBA00022725"/>
    </source>
</evidence>
<dbReference type="GO" id="GO:0005886">
    <property type="term" value="C:plasma membrane"/>
    <property type="evidence" value="ECO:0007669"/>
    <property type="project" value="UniProtKB-SubCell"/>
</dbReference>
<evidence type="ECO:0000313" key="17">
    <source>
        <dbReference type="EMBL" id="OCT66431.1"/>
    </source>
</evidence>
<sequence length="234" mass="26031">MLCGILRGEVTLSITDCITQFYFCGIALTSEILLLAVMSYDRYLAICNPLQYIVIMVKKRCDKLVTLCWLFGITVSAAGSSMIRTLHFCGPNLIDHFFCDFFPLLQLSCSDTSAVELEQVFLAVPFVVSPIVYIVGTYICIFITVIRIPSTLGRKKAMSTFSSHLTVVCTFFGTLISVYVAPASGNYLNTNKVVSVLYAVVTPLFNPVIYSLRNSEIRLAFKKYIGTVKRDTSL</sequence>
<dbReference type="OMA" id="ITDCITQ"/>
<evidence type="ECO:0000256" key="4">
    <source>
        <dbReference type="ARBA" id="ARBA00022606"/>
    </source>
</evidence>
<feature type="transmembrane region" description="Helical" evidence="15">
    <location>
        <begin position="20"/>
        <end position="43"/>
    </location>
</feature>
<feature type="transmembrane region" description="Helical" evidence="15">
    <location>
        <begin position="120"/>
        <end position="146"/>
    </location>
</feature>
<keyword evidence="13 14" id="KW-0807">Transducer</keyword>
<dbReference type="FunFam" id="1.20.1070.10:FF:000015">
    <property type="entry name" value="Olfactory receptor"/>
    <property type="match status" value="1"/>
</dbReference>
<dbReference type="PANTHER" id="PTHR24242">
    <property type="entry name" value="G-PROTEIN COUPLED RECEPTOR"/>
    <property type="match status" value="1"/>
</dbReference>
<keyword evidence="5 14" id="KW-0812">Transmembrane</keyword>
<dbReference type="Proteomes" id="UP000694892">
    <property type="component" value="Chromosome 8S"/>
</dbReference>
<proteinExistence type="inferred from homology"/>
<keyword evidence="3 15" id="KW-1003">Cell membrane</keyword>
<gene>
    <name evidence="17" type="ORF">XELAEV_18042681mg</name>
</gene>
<protein>
    <recommendedName>
        <fullName evidence="15">Olfactory receptor</fullName>
    </recommendedName>
</protein>
<name>A0A974C4Q1_XENLA</name>
<evidence type="ECO:0000256" key="10">
    <source>
        <dbReference type="ARBA" id="ARBA00023157"/>
    </source>
</evidence>
<dbReference type="InterPro" id="IPR000276">
    <property type="entry name" value="GPCR_Rhodpsn"/>
</dbReference>
<keyword evidence="8 14" id="KW-0297">G-protein coupled receptor</keyword>
<dbReference type="PROSITE" id="PS50262">
    <property type="entry name" value="G_PROTEIN_RECEP_F1_2"/>
    <property type="match status" value="1"/>
</dbReference>
<dbReference type="SUPFAM" id="SSF81321">
    <property type="entry name" value="Family A G protein-coupled receptor-like"/>
    <property type="match status" value="1"/>
</dbReference>
<evidence type="ECO:0000256" key="3">
    <source>
        <dbReference type="ARBA" id="ARBA00022475"/>
    </source>
</evidence>
<dbReference type="InterPro" id="IPR017452">
    <property type="entry name" value="GPCR_Rhodpsn_7TM"/>
</dbReference>
<evidence type="ECO:0000256" key="5">
    <source>
        <dbReference type="ARBA" id="ARBA00022692"/>
    </source>
</evidence>
<dbReference type="InterPro" id="IPR000725">
    <property type="entry name" value="Olfact_rcpt"/>
</dbReference>
<accession>A0A974C4Q1</accession>
<dbReference type="FunFam" id="1.10.1220.70:FF:000001">
    <property type="entry name" value="Olfactory receptor"/>
    <property type="match status" value="1"/>
</dbReference>
<feature type="transmembrane region" description="Helical" evidence="15">
    <location>
        <begin position="64"/>
        <end position="83"/>
    </location>
</feature>
<dbReference type="Gene3D" id="1.20.1070.10">
    <property type="entry name" value="Rhodopsin 7-helix transmembrane proteins"/>
    <property type="match status" value="1"/>
</dbReference>
<dbReference type="PRINTS" id="PR00245">
    <property type="entry name" value="OLFACTORYR"/>
</dbReference>
<comment type="subcellular location">
    <subcellularLocation>
        <location evidence="1 15">Cell membrane</location>
        <topology evidence="1 15">Multi-pass membrane protein</topology>
    </subcellularLocation>
</comment>
<dbReference type="PRINTS" id="PR00237">
    <property type="entry name" value="GPCRRHODOPSN"/>
</dbReference>
<dbReference type="PROSITE" id="PS00237">
    <property type="entry name" value="G_PROTEIN_RECEP_F1_1"/>
    <property type="match status" value="1"/>
</dbReference>
<keyword evidence="9 15" id="KW-0472">Membrane</keyword>
<dbReference type="AlphaFoldDB" id="A0A974C4Q1"/>
<evidence type="ECO:0000256" key="1">
    <source>
        <dbReference type="ARBA" id="ARBA00004651"/>
    </source>
</evidence>
<dbReference type="InterPro" id="IPR050939">
    <property type="entry name" value="Olfactory_GPCR1"/>
</dbReference>
<evidence type="ECO:0000256" key="7">
    <source>
        <dbReference type="ARBA" id="ARBA00022989"/>
    </source>
</evidence>
<dbReference type="GO" id="GO:0004984">
    <property type="term" value="F:olfactory receptor activity"/>
    <property type="evidence" value="ECO:0007669"/>
    <property type="project" value="InterPro"/>
</dbReference>
<feature type="domain" description="G-protein coupled receptors family 1 profile" evidence="16">
    <location>
        <begin position="1"/>
        <end position="210"/>
    </location>
</feature>
<keyword evidence="12" id="KW-0325">Glycoprotein</keyword>
<feature type="transmembrane region" description="Helical" evidence="15">
    <location>
        <begin position="158"/>
        <end position="181"/>
    </location>
</feature>
<evidence type="ECO:0000256" key="8">
    <source>
        <dbReference type="ARBA" id="ARBA00023040"/>
    </source>
</evidence>
<keyword evidence="7 15" id="KW-1133">Transmembrane helix</keyword>
<comment type="similarity">
    <text evidence="2 14">Belongs to the G-protein coupled receptor 1 family.</text>
</comment>
<keyword evidence="4 15" id="KW-0716">Sensory transduction</keyword>
<evidence type="ECO:0000256" key="12">
    <source>
        <dbReference type="ARBA" id="ARBA00023180"/>
    </source>
</evidence>
<organism evidence="17 18">
    <name type="scientific">Xenopus laevis</name>
    <name type="common">African clawed frog</name>
    <dbReference type="NCBI Taxonomy" id="8355"/>
    <lineage>
        <taxon>Eukaryota</taxon>
        <taxon>Metazoa</taxon>
        <taxon>Chordata</taxon>
        <taxon>Craniata</taxon>
        <taxon>Vertebrata</taxon>
        <taxon>Euteleostomi</taxon>
        <taxon>Amphibia</taxon>
        <taxon>Batrachia</taxon>
        <taxon>Anura</taxon>
        <taxon>Pipoidea</taxon>
        <taxon>Pipidae</taxon>
        <taxon>Xenopodinae</taxon>
        <taxon>Xenopus</taxon>
        <taxon>Xenopus</taxon>
    </lineage>
</organism>
<dbReference type="GO" id="GO:0004930">
    <property type="term" value="F:G protein-coupled receptor activity"/>
    <property type="evidence" value="ECO:0007669"/>
    <property type="project" value="UniProtKB-KW"/>
</dbReference>
<feature type="transmembrane region" description="Helical" evidence="15">
    <location>
        <begin position="193"/>
        <end position="212"/>
    </location>
</feature>
<evidence type="ECO:0000259" key="16">
    <source>
        <dbReference type="PROSITE" id="PS50262"/>
    </source>
</evidence>
<keyword evidence="10" id="KW-1015">Disulfide bond</keyword>
<evidence type="ECO:0000256" key="11">
    <source>
        <dbReference type="ARBA" id="ARBA00023170"/>
    </source>
</evidence>
<evidence type="ECO:0000256" key="9">
    <source>
        <dbReference type="ARBA" id="ARBA00023136"/>
    </source>
</evidence>
<keyword evidence="11 14" id="KW-0675">Receptor</keyword>
<evidence type="ECO:0000256" key="2">
    <source>
        <dbReference type="ARBA" id="ARBA00010663"/>
    </source>
</evidence>
<evidence type="ECO:0000256" key="14">
    <source>
        <dbReference type="RuleBase" id="RU000688"/>
    </source>
</evidence>
<evidence type="ECO:0000256" key="15">
    <source>
        <dbReference type="RuleBase" id="RU363047"/>
    </source>
</evidence>
<evidence type="ECO:0000256" key="13">
    <source>
        <dbReference type="ARBA" id="ARBA00023224"/>
    </source>
</evidence>